<name>A0A0P9MC06_PSESX</name>
<dbReference type="AlphaFoldDB" id="A0A0P9MC06"/>
<gene>
    <name evidence="1" type="ORF">ALO50_03839</name>
</gene>
<dbReference type="EMBL" id="LJQA01000650">
    <property type="protein sequence ID" value="KPW89277.1"/>
    <property type="molecule type" value="Genomic_DNA"/>
</dbReference>
<reference evidence="1 2" key="1">
    <citation type="submission" date="2015-09" db="EMBL/GenBank/DDBJ databases">
        <title>Genome announcement of multiple Pseudomonas syringae strains.</title>
        <authorList>
            <person name="Thakur S."/>
            <person name="Wang P.W."/>
            <person name="Gong Y."/>
            <person name="Weir B.S."/>
            <person name="Guttman D.S."/>
        </authorList>
    </citation>
    <scope>NUCLEOTIDE SEQUENCE [LARGE SCALE GENOMIC DNA]</scope>
    <source>
        <strain evidence="1 2">ICMP17524</strain>
    </source>
</reference>
<proteinExistence type="predicted"/>
<organism evidence="1 2">
    <name type="scientific">Pseudomonas syringae pv. cerasicola</name>
    <dbReference type="NCBI Taxonomy" id="264451"/>
    <lineage>
        <taxon>Bacteria</taxon>
        <taxon>Pseudomonadati</taxon>
        <taxon>Pseudomonadota</taxon>
        <taxon>Gammaproteobacteria</taxon>
        <taxon>Pseudomonadales</taxon>
        <taxon>Pseudomonadaceae</taxon>
        <taxon>Pseudomonas</taxon>
        <taxon>Pseudomonas syringae</taxon>
    </lineage>
</organism>
<evidence type="ECO:0000313" key="1">
    <source>
        <dbReference type="EMBL" id="KPW89277.1"/>
    </source>
</evidence>
<evidence type="ECO:0000313" key="2">
    <source>
        <dbReference type="Proteomes" id="UP000050356"/>
    </source>
</evidence>
<protein>
    <submittedName>
        <fullName evidence="1">Uncharacterized protein</fullName>
    </submittedName>
</protein>
<comment type="caution">
    <text evidence="1">The sequence shown here is derived from an EMBL/GenBank/DDBJ whole genome shotgun (WGS) entry which is preliminary data.</text>
</comment>
<sequence length="147" mass="16576">MTRIFRENDTPPRVGLTHAQIWDAEDEGIIQCWENGRELAVTSPDLAKRCLENELPILSWKGGVSSNMKLRKKSGSFKYLAQWQGLRGEGLDIDRTKKYQLVCSLTKIVVTFTPNRSKYLNKAVESDKSGEKINGRLASGVSEQSLF</sequence>
<dbReference type="Proteomes" id="UP000050356">
    <property type="component" value="Unassembled WGS sequence"/>
</dbReference>
<dbReference type="PATRIC" id="fig|264451.4.peg.5461"/>
<accession>A0A0P9MC06</accession>